<dbReference type="Pfam" id="PF24750">
    <property type="entry name" value="b-prop_At3g26010-like"/>
    <property type="match status" value="1"/>
</dbReference>
<reference evidence="3" key="1">
    <citation type="submission" date="2019-09" db="EMBL/GenBank/DDBJ databases">
        <title>Draft genome information of white flower Hibiscus syriacus.</title>
        <authorList>
            <person name="Kim Y.-M."/>
        </authorList>
    </citation>
    <scope>NUCLEOTIDE SEQUENCE [LARGE SCALE GENOMIC DNA]</scope>
    <source>
        <strain evidence="3">YM2019G1</strain>
    </source>
</reference>
<evidence type="ECO:0000259" key="1">
    <source>
        <dbReference type="Pfam" id="PF12937"/>
    </source>
</evidence>
<gene>
    <name evidence="3" type="ORF">F3Y22_tig00117034pilonHSYRG00735</name>
</gene>
<comment type="caution">
    <text evidence="3">The sequence shown here is derived from an EMBL/GenBank/DDBJ whole genome shotgun (WGS) entry which is preliminary data.</text>
</comment>
<dbReference type="Gene3D" id="1.20.1280.50">
    <property type="match status" value="1"/>
</dbReference>
<feature type="domain" description="F-box protein At3g26010-like beta-propeller" evidence="2">
    <location>
        <begin position="108"/>
        <end position="197"/>
    </location>
</feature>
<evidence type="ECO:0000259" key="2">
    <source>
        <dbReference type="Pfam" id="PF24750"/>
    </source>
</evidence>
<dbReference type="SUPFAM" id="SSF81383">
    <property type="entry name" value="F-box domain"/>
    <property type="match status" value="1"/>
</dbReference>
<proteinExistence type="predicted"/>
<keyword evidence="3" id="KW-0675">Receptor</keyword>
<dbReference type="InterPro" id="IPR055290">
    <property type="entry name" value="At3g26010-like"/>
</dbReference>
<sequence length="320" mass="35855">MDREKKLTNLYGNKNNKIYMDLKDIIRENALPYLPAKSLLRCSGVCRDWKLLISTPFFAHNQSNSFCSISGFFYQTQAGVPSFMPLDPMAYGVPDPSLEFLPEPVDVRCSCNGLLCCQGRTGYKAYYICNPVTKRWEKLPKPEADHGPAPAVVLAFEPSLLNFTADYKLICAFPSELDGFEFEIYSSGTRSWRISERCQILDSTVGSLGIRNGKLCRGHVNGQYIVVSVLSNAHSNTMQMHSAAKMWKEIPEIHLDLCLPASPSVRWEHVVFIGGDVVLLRDGNMFYCYDMKKKASKNLGEVHIDTVAGIVGYVNSLVEL</sequence>
<evidence type="ECO:0000313" key="4">
    <source>
        <dbReference type="Proteomes" id="UP000436088"/>
    </source>
</evidence>
<name>A0A6A2XF24_HIBSY</name>
<accession>A0A6A2XF24</accession>
<dbReference type="EMBL" id="VEPZ02001782">
    <property type="protein sequence ID" value="KAE8655097.1"/>
    <property type="molecule type" value="Genomic_DNA"/>
</dbReference>
<dbReference type="InterPro" id="IPR056592">
    <property type="entry name" value="Beta-prop_At3g26010-like"/>
</dbReference>
<dbReference type="AlphaFoldDB" id="A0A6A2XF24"/>
<dbReference type="Pfam" id="PF12937">
    <property type="entry name" value="F-box-like"/>
    <property type="match status" value="1"/>
</dbReference>
<keyword evidence="4" id="KW-1185">Reference proteome</keyword>
<feature type="domain" description="F-box" evidence="1">
    <location>
        <begin position="32"/>
        <end position="58"/>
    </location>
</feature>
<dbReference type="InterPro" id="IPR036047">
    <property type="entry name" value="F-box-like_dom_sf"/>
</dbReference>
<dbReference type="InterPro" id="IPR001810">
    <property type="entry name" value="F-box_dom"/>
</dbReference>
<dbReference type="PANTHER" id="PTHR35546">
    <property type="entry name" value="F-BOX PROTEIN INTERACTION DOMAIN PROTEIN-RELATED"/>
    <property type="match status" value="1"/>
</dbReference>
<protein>
    <submittedName>
        <fullName evidence="3">Anti-Muellerian hormone type-2 receptor</fullName>
    </submittedName>
</protein>
<dbReference type="PANTHER" id="PTHR35546:SF100">
    <property type="entry name" value="F-BOX DOMAIN-CONTAINING PROTEIN"/>
    <property type="match status" value="1"/>
</dbReference>
<dbReference type="Proteomes" id="UP000436088">
    <property type="component" value="Unassembled WGS sequence"/>
</dbReference>
<evidence type="ECO:0000313" key="3">
    <source>
        <dbReference type="EMBL" id="KAE8655097.1"/>
    </source>
</evidence>
<organism evidence="3 4">
    <name type="scientific">Hibiscus syriacus</name>
    <name type="common">Rose of Sharon</name>
    <dbReference type="NCBI Taxonomy" id="106335"/>
    <lineage>
        <taxon>Eukaryota</taxon>
        <taxon>Viridiplantae</taxon>
        <taxon>Streptophyta</taxon>
        <taxon>Embryophyta</taxon>
        <taxon>Tracheophyta</taxon>
        <taxon>Spermatophyta</taxon>
        <taxon>Magnoliopsida</taxon>
        <taxon>eudicotyledons</taxon>
        <taxon>Gunneridae</taxon>
        <taxon>Pentapetalae</taxon>
        <taxon>rosids</taxon>
        <taxon>malvids</taxon>
        <taxon>Malvales</taxon>
        <taxon>Malvaceae</taxon>
        <taxon>Malvoideae</taxon>
        <taxon>Hibiscus</taxon>
    </lineage>
</organism>